<gene>
    <name evidence="2" type="ORF">SOIL9_24950</name>
</gene>
<evidence type="ECO:0000313" key="3">
    <source>
        <dbReference type="Proteomes" id="UP000464178"/>
    </source>
</evidence>
<feature type="region of interest" description="Disordered" evidence="1">
    <location>
        <begin position="93"/>
        <end position="128"/>
    </location>
</feature>
<reference evidence="2 3" key="1">
    <citation type="submission" date="2019-05" db="EMBL/GenBank/DDBJ databases">
        <authorList>
            <consortium name="Science for Life Laboratories"/>
        </authorList>
    </citation>
    <scope>NUCLEOTIDE SEQUENCE [LARGE SCALE GENOMIC DNA]</scope>
    <source>
        <strain evidence="2">Soil9</strain>
    </source>
</reference>
<feature type="compositionally biased region" description="Low complexity" evidence="1">
    <location>
        <begin position="103"/>
        <end position="114"/>
    </location>
</feature>
<feature type="compositionally biased region" description="Basic residues" evidence="1">
    <location>
        <begin position="93"/>
        <end position="102"/>
    </location>
</feature>
<evidence type="ECO:0000313" key="2">
    <source>
        <dbReference type="EMBL" id="VTR95219.1"/>
    </source>
</evidence>
<name>A0A6P2D263_9BACT</name>
<keyword evidence="3" id="KW-1185">Reference proteome</keyword>
<dbReference type="AlphaFoldDB" id="A0A6P2D263"/>
<accession>A0A6P2D263</accession>
<protein>
    <submittedName>
        <fullName evidence="2">Uncharacterized protein</fullName>
    </submittedName>
</protein>
<proteinExistence type="predicted"/>
<dbReference type="KEGG" id="gms:SOIL9_24950"/>
<dbReference type="Proteomes" id="UP000464178">
    <property type="component" value="Chromosome"/>
</dbReference>
<evidence type="ECO:0000256" key="1">
    <source>
        <dbReference type="SAM" id="MobiDB-lite"/>
    </source>
</evidence>
<sequence>MSEPLTPELEAKAQELAARIKARSADAILEMARRPVATTDETLFGDTEFELRDQALGLVADAYAEHLPQKADTAHPQYNAHISIIKSLYTFNTKRRSKRSAGRSRATGRTTTAGPVAKDLAPGTGAPG</sequence>
<organism evidence="2 3">
    <name type="scientific">Gemmata massiliana</name>
    <dbReference type="NCBI Taxonomy" id="1210884"/>
    <lineage>
        <taxon>Bacteria</taxon>
        <taxon>Pseudomonadati</taxon>
        <taxon>Planctomycetota</taxon>
        <taxon>Planctomycetia</taxon>
        <taxon>Gemmatales</taxon>
        <taxon>Gemmataceae</taxon>
        <taxon>Gemmata</taxon>
    </lineage>
</organism>
<dbReference type="EMBL" id="LR593886">
    <property type="protein sequence ID" value="VTR95219.1"/>
    <property type="molecule type" value="Genomic_DNA"/>
</dbReference>